<feature type="region of interest" description="Disordered" evidence="1">
    <location>
        <begin position="1"/>
        <end position="26"/>
    </location>
</feature>
<feature type="region of interest" description="Disordered" evidence="1">
    <location>
        <begin position="234"/>
        <end position="262"/>
    </location>
</feature>
<protein>
    <submittedName>
        <fullName evidence="2">Uncharacterized protein</fullName>
    </submittedName>
</protein>
<gene>
    <name evidence="2" type="ORF">GUJ93_ZPchr0013g36593</name>
</gene>
<organism evidence="2 3">
    <name type="scientific">Zizania palustris</name>
    <name type="common">Northern wild rice</name>
    <dbReference type="NCBI Taxonomy" id="103762"/>
    <lineage>
        <taxon>Eukaryota</taxon>
        <taxon>Viridiplantae</taxon>
        <taxon>Streptophyta</taxon>
        <taxon>Embryophyta</taxon>
        <taxon>Tracheophyta</taxon>
        <taxon>Spermatophyta</taxon>
        <taxon>Magnoliopsida</taxon>
        <taxon>Liliopsida</taxon>
        <taxon>Poales</taxon>
        <taxon>Poaceae</taxon>
        <taxon>BOP clade</taxon>
        <taxon>Oryzoideae</taxon>
        <taxon>Oryzeae</taxon>
        <taxon>Zizaniinae</taxon>
        <taxon>Zizania</taxon>
    </lineage>
</organism>
<keyword evidence="3" id="KW-1185">Reference proteome</keyword>
<accession>A0A8J5WY16</accession>
<dbReference type="OrthoDB" id="406551at2759"/>
<reference evidence="2" key="1">
    <citation type="journal article" date="2021" name="bioRxiv">
        <title>Whole Genome Assembly and Annotation of Northern Wild Rice, Zizania palustris L., Supports a Whole Genome Duplication in the Zizania Genus.</title>
        <authorList>
            <person name="Haas M."/>
            <person name="Kono T."/>
            <person name="Macchietto M."/>
            <person name="Millas R."/>
            <person name="McGilp L."/>
            <person name="Shao M."/>
            <person name="Duquette J."/>
            <person name="Hirsch C.N."/>
            <person name="Kimball J."/>
        </authorList>
    </citation>
    <scope>NUCLEOTIDE SEQUENCE</scope>
    <source>
        <tissue evidence="2">Fresh leaf tissue</tissue>
    </source>
</reference>
<sequence>MPTMDHPLRHSPADTPDAAARRDGDKVSVAATKLTPSSTSYAMAKARTRWPLILHLLVLAAAEAASLSPPGPTPARWPERFHAVLFTNLTNHAMASTGPPLRITDLYYDWPRRRNLNLVRYQLAAEPLYDVEWDNGTTFYFDSSSCRTEQFPVGVLRPGWLSDGGGIYLGRRLTGGIECHVWNKGDFIVYFEDVATGRPVRWNFLDATGIEQFVMSFEVGVELEDSEWQAPAHCFPVNDDDQREEMQERRRRKSNSEHINGIDDDGLQAAKLLRKLAAVLN</sequence>
<evidence type="ECO:0000313" key="3">
    <source>
        <dbReference type="Proteomes" id="UP000729402"/>
    </source>
</evidence>
<dbReference type="AlphaFoldDB" id="A0A8J5WY16"/>
<name>A0A8J5WY16_ZIZPA</name>
<dbReference type="PANTHER" id="PTHR33880">
    <property type="entry name" value="EXPRESSED PROTEIN"/>
    <property type="match status" value="1"/>
</dbReference>
<dbReference type="PANTHER" id="PTHR33880:SF2">
    <property type="entry name" value="OS07G0475000 PROTEIN"/>
    <property type="match status" value="1"/>
</dbReference>
<comment type="caution">
    <text evidence="2">The sequence shown here is derived from an EMBL/GenBank/DDBJ whole genome shotgun (WGS) entry which is preliminary data.</text>
</comment>
<dbReference type="InterPro" id="IPR038941">
    <property type="entry name" value="At4g14100-like"/>
</dbReference>
<reference evidence="2" key="2">
    <citation type="submission" date="2021-02" db="EMBL/GenBank/DDBJ databases">
        <authorList>
            <person name="Kimball J.A."/>
            <person name="Haas M.W."/>
            <person name="Macchietto M."/>
            <person name="Kono T."/>
            <person name="Duquette J."/>
            <person name="Shao M."/>
        </authorList>
    </citation>
    <scope>NUCLEOTIDE SEQUENCE</scope>
    <source>
        <tissue evidence="2">Fresh leaf tissue</tissue>
    </source>
</reference>
<dbReference type="EMBL" id="JAAALK010000079">
    <property type="protein sequence ID" value="KAG8100021.1"/>
    <property type="molecule type" value="Genomic_DNA"/>
</dbReference>
<dbReference type="Proteomes" id="UP000729402">
    <property type="component" value="Unassembled WGS sequence"/>
</dbReference>
<evidence type="ECO:0000256" key="1">
    <source>
        <dbReference type="SAM" id="MobiDB-lite"/>
    </source>
</evidence>
<evidence type="ECO:0000313" key="2">
    <source>
        <dbReference type="EMBL" id="KAG8100021.1"/>
    </source>
</evidence>
<feature type="compositionally biased region" description="Basic and acidic residues" evidence="1">
    <location>
        <begin position="1"/>
        <end position="12"/>
    </location>
</feature>
<proteinExistence type="predicted"/>